<dbReference type="Pfam" id="PF01637">
    <property type="entry name" value="ATPase_2"/>
    <property type="match status" value="1"/>
</dbReference>
<protein>
    <submittedName>
        <fullName evidence="3">ATP-binding protein</fullName>
    </submittedName>
</protein>
<keyword evidence="3" id="KW-0547">Nucleotide-binding</keyword>
<evidence type="ECO:0000259" key="1">
    <source>
        <dbReference type="Pfam" id="PF01637"/>
    </source>
</evidence>
<dbReference type="Pfam" id="PF03008">
    <property type="entry name" value="DUF234"/>
    <property type="match status" value="1"/>
</dbReference>
<dbReference type="PANTHER" id="PTHR34704:SF1">
    <property type="entry name" value="ATPASE"/>
    <property type="match status" value="1"/>
</dbReference>
<accession>A0AAE9MU69</accession>
<evidence type="ECO:0000259" key="2">
    <source>
        <dbReference type="Pfam" id="PF03008"/>
    </source>
</evidence>
<name>A0AAE9MU69_9SPIR</name>
<dbReference type="InterPro" id="IPR027417">
    <property type="entry name" value="P-loop_NTPase"/>
</dbReference>
<evidence type="ECO:0000313" key="4">
    <source>
        <dbReference type="Proteomes" id="UP001058682"/>
    </source>
</evidence>
<organism evidence="3 4">
    <name type="scientific">Treponema putidum</name>
    <dbReference type="NCBI Taxonomy" id="221027"/>
    <lineage>
        <taxon>Bacteria</taxon>
        <taxon>Pseudomonadati</taxon>
        <taxon>Spirochaetota</taxon>
        <taxon>Spirochaetia</taxon>
        <taxon>Spirochaetales</taxon>
        <taxon>Treponemataceae</taxon>
        <taxon>Treponema</taxon>
    </lineage>
</organism>
<feature type="domain" description="ATPase" evidence="1">
    <location>
        <begin position="2"/>
        <end position="203"/>
    </location>
</feature>
<keyword evidence="3" id="KW-0067">ATP-binding</keyword>
<dbReference type="InterPro" id="IPR011579">
    <property type="entry name" value="ATPase_dom"/>
</dbReference>
<dbReference type="SUPFAM" id="SSF52540">
    <property type="entry name" value="P-loop containing nucleoside triphosphate hydrolases"/>
    <property type="match status" value="1"/>
</dbReference>
<proteinExistence type="predicted"/>
<dbReference type="AlphaFoldDB" id="A0AAE9MU69"/>
<gene>
    <name evidence="3" type="ORF">E4N74_10275</name>
</gene>
<dbReference type="PANTHER" id="PTHR34704">
    <property type="entry name" value="ATPASE"/>
    <property type="match status" value="1"/>
</dbReference>
<dbReference type="InterPro" id="IPR036388">
    <property type="entry name" value="WH-like_DNA-bd_sf"/>
</dbReference>
<dbReference type="Gene3D" id="1.10.10.10">
    <property type="entry name" value="Winged helix-like DNA-binding domain superfamily/Winged helix DNA-binding domain"/>
    <property type="match status" value="1"/>
</dbReference>
<dbReference type="Gene3D" id="3.40.50.300">
    <property type="entry name" value="P-loop containing nucleotide triphosphate hydrolases"/>
    <property type="match status" value="1"/>
</dbReference>
<dbReference type="InterPro" id="IPR004256">
    <property type="entry name" value="DUF234"/>
</dbReference>
<dbReference type="EMBL" id="CP038804">
    <property type="protein sequence ID" value="UTY34344.1"/>
    <property type="molecule type" value="Genomic_DNA"/>
</dbReference>
<sequence>MFIGREKELSYLNEFYQKPGVGMTVIYGRRRIGKSTLISEFVKDKKVIFYTATKVGKERNLELFSKQVTDVFLAGIEDISFRTIEAVFDFIEKNMSDEKILLVIDELPYWAEKDEALLSVLQKYIDTVWREKNLKIILCGSALSFMENKVLSEKSPLFGRRDSQIKLEAFDYLDSAKFVPEYSYEDKAICYGITGGVAKYLSMIDPAKTLDENIVRLFFRTDGYLYDEPKNLLTQEFADITLVNNIIEQIASGKNTVNVIANKINEKEPTILYSIEKLISVGLVEKKKCITEEKNKKKTQYVLKDHMFKFWYEFIPKATSVIEMGQGELYYKKAVKPILNSFMGTVFEDMCRYYTLKQGILGKFNCFITAVGTWWGTETILNSNEEKIVQSADIDIVALSEIEKKAVIGECKFKNEKVDKGIYETLIRRANVISPTFDIITYILFSLSGYTKWFDTLQDEKVILVSLKEMYEQ</sequence>
<evidence type="ECO:0000313" key="3">
    <source>
        <dbReference type="EMBL" id="UTY34344.1"/>
    </source>
</evidence>
<reference evidence="3" key="1">
    <citation type="submission" date="2019-04" db="EMBL/GenBank/DDBJ databases">
        <title>Whole genome sequencing of oral phylogroup 2 treponemes.</title>
        <authorList>
            <person name="Chan Y."/>
            <person name="Zeng H.H."/>
            <person name="Yu X.L."/>
            <person name="Leung W.K."/>
            <person name="Watt R.M."/>
        </authorList>
    </citation>
    <scope>NUCLEOTIDE SEQUENCE</scope>
    <source>
        <strain evidence="3">OMZ 835</strain>
    </source>
</reference>
<dbReference type="Proteomes" id="UP001058682">
    <property type="component" value="Chromosome"/>
</dbReference>
<dbReference type="RefSeq" id="WP_255817483.1">
    <property type="nucleotide sequence ID" value="NZ_CP038804.1"/>
</dbReference>
<dbReference type="GO" id="GO:0005524">
    <property type="term" value="F:ATP binding"/>
    <property type="evidence" value="ECO:0007669"/>
    <property type="project" value="UniProtKB-KW"/>
</dbReference>
<feature type="domain" description="DUF234" evidence="2">
    <location>
        <begin position="311"/>
        <end position="417"/>
    </location>
</feature>